<dbReference type="InterPro" id="IPR012464">
    <property type="entry name" value="DUF1676"/>
</dbReference>
<gene>
    <name evidence="1" type="ORF">WN55_02508</name>
</gene>
<dbReference type="AlphaFoldDB" id="A0A154PH69"/>
<reference evidence="1 2" key="1">
    <citation type="submission" date="2015-07" db="EMBL/GenBank/DDBJ databases">
        <title>The genome of Dufourea novaeangliae.</title>
        <authorList>
            <person name="Pan H."/>
            <person name="Kapheim K."/>
        </authorList>
    </citation>
    <scope>NUCLEOTIDE SEQUENCE [LARGE SCALE GENOMIC DNA]</scope>
    <source>
        <strain evidence="1">0120121106</strain>
        <tissue evidence="1">Whole body</tissue>
    </source>
</reference>
<dbReference type="STRING" id="178035.A0A154PH69"/>
<protein>
    <submittedName>
        <fullName evidence="1">Uncharacterized protein</fullName>
    </submittedName>
</protein>
<dbReference type="EMBL" id="KQ434902">
    <property type="protein sequence ID" value="KZC11147.1"/>
    <property type="molecule type" value="Genomic_DNA"/>
</dbReference>
<evidence type="ECO:0000313" key="2">
    <source>
        <dbReference type="Proteomes" id="UP000076502"/>
    </source>
</evidence>
<proteinExistence type="predicted"/>
<dbReference type="Pfam" id="PF07898">
    <property type="entry name" value="DUF1676"/>
    <property type="match status" value="1"/>
</dbReference>
<accession>A0A154PH69</accession>
<name>A0A154PH69_DUFNO</name>
<organism evidence="1 2">
    <name type="scientific">Dufourea novaeangliae</name>
    <name type="common">Sweat bee</name>
    <dbReference type="NCBI Taxonomy" id="178035"/>
    <lineage>
        <taxon>Eukaryota</taxon>
        <taxon>Metazoa</taxon>
        <taxon>Ecdysozoa</taxon>
        <taxon>Arthropoda</taxon>
        <taxon>Hexapoda</taxon>
        <taxon>Insecta</taxon>
        <taxon>Pterygota</taxon>
        <taxon>Neoptera</taxon>
        <taxon>Endopterygota</taxon>
        <taxon>Hymenoptera</taxon>
        <taxon>Apocrita</taxon>
        <taxon>Aculeata</taxon>
        <taxon>Apoidea</taxon>
        <taxon>Anthophila</taxon>
        <taxon>Halictidae</taxon>
        <taxon>Rophitinae</taxon>
        <taxon>Dufourea</taxon>
    </lineage>
</organism>
<keyword evidence="2" id="KW-1185">Reference proteome</keyword>
<evidence type="ECO:0000313" key="1">
    <source>
        <dbReference type="EMBL" id="KZC11147.1"/>
    </source>
</evidence>
<dbReference type="OrthoDB" id="7679112at2759"/>
<sequence length="249" mass="28360">MFVLFCLLCPSLAAPFDNATSTFVERCRVDCGLKKDFPSCGKYRIVRWLHDVVREKEFTYGPFRLVRIPSMTGHTILPKLPQSRVFKSDAVAALNFVRDAVEDLLTKRAIVYTIDNSVTGRGFGTMPMVMDEDELAEWQSRKQPAEEEIHDRTLLNLLKLKLLLLPIFLGVHFIKKLLLLASLLAPSILAHLKICKVPQPHQQSYPYHTWATAAEAPADYPTGYGQEEAWAHRNDLAYYGHHGYRNPYG</sequence>
<dbReference type="Proteomes" id="UP000076502">
    <property type="component" value="Unassembled WGS sequence"/>
</dbReference>